<dbReference type="GO" id="GO:0019843">
    <property type="term" value="F:rRNA binding"/>
    <property type="evidence" value="ECO:0007669"/>
    <property type="project" value="UniProtKB-UniRule"/>
</dbReference>
<dbReference type="PRINTS" id="PR00973">
    <property type="entry name" value="RIBOSOMALS17"/>
</dbReference>
<evidence type="ECO:0000256" key="6">
    <source>
        <dbReference type="HAMAP-Rule" id="MF_01345"/>
    </source>
</evidence>
<dbReference type="GO" id="GO:0005840">
    <property type="term" value="C:ribosome"/>
    <property type="evidence" value="ECO:0007669"/>
    <property type="project" value="UniProtKB-KW"/>
</dbReference>
<keyword evidence="4 6" id="KW-0689">Ribosomal protein</keyword>
<name>A0A1G1WEC5_9BACT</name>
<dbReference type="HAMAP" id="MF_01345_B">
    <property type="entry name" value="Ribosomal_uS17_B"/>
    <property type="match status" value="1"/>
</dbReference>
<dbReference type="PANTHER" id="PTHR10744:SF1">
    <property type="entry name" value="SMALL RIBOSOMAL SUBUNIT PROTEIN US17M"/>
    <property type="match status" value="1"/>
</dbReference>
<proteinExistence type="inferred from homology"/>
<accession>A0A1G1WEC5</accession>
<comment type="caution">
    <text evidence="7">The sequence shown here is derived from an EMBL/GenBank/DDBJ whole genome shotgun (WGS) entry which is preliminary data.</text>
</comment>
<keyword evidence="5 6" id="KW-0687">Ribonucleoprotein</keyword>
<evidence type="ECO:0000313" key="7">
    <source>
        <dbReference type="EMBL" id="OGY26004.1"/>
    </source>
</evidence>
<evidence type="ECO:0000256" key="1">
    <source>
        <dbReference type="ARBA" id="ARBA00010254"/>
    </source>
</evidence>
<keyword evidence="2 6" id="KW-0699">rRNA-binding</keyword>
<dbReference type="PANTHER" id="PTHR10744">
    <property type="entry name" value="40S RIBOSOMAL PROTEIN S11 FAMILY MEMBER"/>
    <property type="match status" value="1"/>
</dbReference>
<comment type="subunit">
    <text evidence="6">Part of the 30S ribosomal subunit.</text>
</comment>
<gene>
    <name evidence="6" type="primary">rpsQ</name>
    <name evidence="7" type="ORF">A2Z24_02725</name>
</gene>
<dbReference type="CDD" id="cd00364">
    <property type="entry name" value="Ribosomal_uS17"/>
    <property type="match status" value="1"/>
</dbReference>
<organism evidence="7 8">
    <name type="scientific">Candidatus Woykebacteria bacterium RBG_16_44_10</name>
    <dbReference type="NCBI Taxonomy" id="1802597"/>
    <lineage>
        <taxon>Bacteria</taxon>
        <taxon>Candidatus Woykeibacteriota</taxon>
    </lineage>
</organism>
<dbReference type="NCBIfam" id="NF004123">
    <property type="entry name" value="PRK05610.1"/>
    <property type="match status" value="1"/>
</dbReference>
<keyword evidence="3 6" id="KW-0694">RNA-binding</keyword>
<comment type="function">
    <text evidence="6">One of the primary rRNA binding proteins, it binds specifically to the 5'-end of 16S ribosomal RNA.</text>
</comment>
<dbReference type="Pfam" id="PF00366">
    <property type="entry name" value="Ribosomal_S17"/>
    <property type="match status" value="1"/>
</dbReference>
<evidence type="ECO:0000313" key="8">
    <source>
        <dbReference type="Proteomes" id="UP000177588"/>
    </source>
</evidence>
<evidence type="ECO:0000256" key="3">
    <source>
        <dbReference type="ARBA" id="ARBA00022884"/>
    </source>
</evidence>
<dbReference type="Proteomes" id="UP000177588">
    <property type="component" value="Unassembled WGS sequence"/>
</dbReference>
<sequence length="75" mass="8756">MELKGRVVSTKMQKTAVVEVQHLVSHPFYKKRIRQRKKFKAHDPFGVKVGDMVKLGNTKPLSRDKHFVIEEIVKK</sequence>
<evidence type="ECO:0000256" key="5">
    <source>
        <dbReference type="ARBA" id="ARBA00023274"/>
    </source>
</evidence>
<evidence type="ECO:0000256" key="2">
    <source>
        <dbReference type="ARBA" id="ARBA00022730"/>
    </source>
</evidence>
<dbReference type="AlphaFoldDB" id="A0A1G1WEC5"/>
<dbReference type="GO" id="GO:0006412">
    <property type="term" value="P:translation"/>
    <property type="evidence" value="ECO:0007669"/>
    <property type="project" value="UniProtKB-UniRule"/>
</dbReference>
<dbReference type="InterPro" id="IPR000266">
    <property type="entry name" value="Ribosomal_uS17"/>
</dbReference>
<dbReference type="InterPro" id="IPR012340">
    <property type="entry name" value="NA-bd_OB-fold"/>
</dbReference>
<dbReference type="GO" id="GO:0003735">
    <property type="term" value="F:structural constituent of ribosome"/>
    <property type="evidence" value="ECO:0007669"/>
    <property type="project" value="InterPro"/>
</dbReference>
<evidence type="ECO:0000256" key="4">
    <source>
        <dbReference type="ARBA" id="ARBA00022980"/>
    </source>
</evidence>
<dbReference type="Gene3D" id="2.40.50.140">
    <property type="entry name" value="Nucleic acid-binding proteins"/>
    <property type="match status" value="1"/>
</dbReference>
<dbReference type="SUPFAM" id="SSF50249">
    <property type="entry name" value="Nucleic acid-binding proteins"/>
    <property type="match status" value="1"/>
</dbReference>
<protein>
    <recommendedName>
        <fullName evidence="6">Small ribosomal subunit protein uS17</fullName>
    </recommendedName>
</protein>
<reference evidence="7 8" key="1">
    <citation type="journal article" date="2016" name="Nat. Commun.">
        <title>Thousands of microbial genomes shed light on interconnected biogeochemical processes in an aquifer system.</title>
        <authorList>
            <person name="Anantharaman K."/>
            <person name="Brown C.T."/>
            <person name="Hug L.A."/>
            <person name="Sharon I."/>
            <person name="Castelle C.J."/>
            <person name="Probst A.J."/>
            <person name="Thomas B.C."/>
            <person name="Singh A."/>
            <person name="Wilkins M.J."/>
            <person name="Karaoz U."/>
            <person name="Brodie E.L."/>
            <person name="Williams K.H."/>
            <person name="Hubbard S.S."/>
            <person name="Banfield J.F."/>
        </authorList>
    </citation>
    <scope>NUCLEOTIDE SEQUENCE [LARGE SCALE GENOMIC DNA]</scope>
</reference>
<comment type="similarity">
    <text evidence="1 6">Belongs to the universal ribosomal protein uS17 family.</text>
</comment>
<dbReference type="InterPro" id="IPR019984">
    <property type="entry name" value="Ribosomal_uS17_bact/chlr"/>
</dbReference>
<dbReference type="EMBL" id="MHCT01000017">
    <property type="protein sequence ID" value="OGY26004.1"/>
    <property type="molecule type" value="Genomic_DNA"/>
</dbReference>
<dbReference type="STRING" id="1802597.A2Z24_02725"/>
<dbReference type="GO" id="GO:1990904">
    <property type="term" value="C:ribonucleoprotein complex"/>
    <property type="evidence" value="ECO:0007669"/>
    <property type="project" value="UniProtKB-KW"/>
</dbReference>